<protein>
    <recommendedName>
        <fullName evidence="5">Glutamate-rich WD repeat-containing protein 1</fullName>
    </recommendedName>
</protein>
<dbReference type="EMBL" id="CAJVQA010010011">
    <property type="protein sequence ID" value="CAG8692132.1"/>
    <property type="molecule type" value="Genomic_DNA"/>
</dbReference>
<dbReference type="GO" id="GO:0005730">
    <property type="term" value="C:nucleolus"/>
    <property type="evidence" value="ECO:0007669"/>
    <property type="project" value="TreeGrafter"/>
</dbReference>
<dbReference type="PROSITE" id="PS50082">
    <property type="entry name" value="WD_REPEATS_2"/>
    <property type="match status" value="3"/>
</dbReference>
<dbReference type="PRINTS" id="PR00320">
    <property type="entry name" value="GPROTEINBRPT"/>
</dbReference>
<comment type="subcellular location">
    <subcellularLocation>
        <location evidence="1">Nucleus</location>
    </subcellularLocation>
</comment>
<dbReference type="Pfam" id="PF12265">
    <property type="entry name" value="CAF1C_H4-bd"/>
    <property type="match status" value="1"/>
</dbReference>
<evidence type="ECO:0000256" key="4">
    <source>
        <dbReference type="ARBA" id="ARBA00023242"/>
    </source>
</evidence>
<dbReference type="AlphaFoldDB" id="A0A9N9ESM1"/>
<dbReference type="SMART" id="SM00320">
    <property type="entry name" value="WD40"/>
    <property type="match status" value="5"/>
</dbReference>
<organism evidence="9 10">
    <name type="scientific">Cetraspora pellucida</name>
    <dbReference type="NCBI Taxonomy" id="1433469"/>
    <lineage>
        <taxon>Eukaryota</taxon>
        <taxon>Fungi</taxon>
        <taxon>Fungi incertae sedis</taxon>
        <taxon>Mucoromycota</taxon>
        <taxon>Glomeromycotina</taxon>
        <taxon>Glomeromycetes</taxon>
        <taxon>Diversisporales</taxon>
        <taxon>Gigasporaceae</taxon>
        <taxon>Cetraspora</taxon>
    </lineage>
</organism>
<dbReference type="PANTHER" id="PTHR45903:SF1">
    <property type="entry name" value="GLUTAMATE-RICH WD REPEAT-CONTAINING PROTEIN 1"/>
    <property type="match status" value="1"/>
</dbReference>
<dbReference type="Proteomes" id="UP000789759">
    <property type="component" value="Unassembled WGS sequence"/>
</dbReference>
<evidence type="ECO:0000256" key="2">
    <source>
        <dbReference type="ARBA" id="ARBA00022574"/>
    </source>
</evidence>
<feature type="repeat" description="WD" evidence="6">
    <location>
        <begin position="405"/>
        <end position="440"/>
    </location>
</feature>
<dbReference type="InterPro" id="IPR001680">
    <property type="entry name" value="WD40_rpt"/>
</dbReference>
<feature type="repeat" description="WD" evidence="6">
    <location>
        <begin position="320"/>
        <end position="362"/>
    </location>
</feature>
<feature type="repeat" description="WD" evidence="6">
    <location>
        <begin position="376"/>
        <end position="393"/>
    </location>
</feature>
<dbReference type="InterPro" id="IPR051972">
    <property type="entry name" value="Glutamate-rich_WD_repeat"/>
</dbReference>
<keyword evidence="4" id="KW-0539">Nucleus</keyword>
<dbReference type="Pfam" id="PF00400">
    <property type="entry name" value="WD40"/>
    <property type="match status" value="3"/>
</dbReference>
<feature type="non-terminal residue" evidence="9">
    <location>
        <position position="502"/>
    </location>
</feature>
<dbReference type="Gene3D" id="2.130.10.10">
    <property type="entry name" value="YVTN repeat-like/Quinoprotein amine dehydrogenase"/>
    <property type="match status" value="1"/>
</dbReference>
<reference evidence="9" key="1">
    <citation type="submission" date="2021-06" db="EMBL/GenBank/DDBJ databases">
        <authorList>
            <person name="Kallberg Y."/>
            <person name="Tangrot J."/>
            <person name="Rosling A."/>
        </authorList>
    </citation>
    <scope>NUCLEOTIDE SEQUENCE</scope>
    <source>
        <strain evidence="9">FL966</strain>
    </source>
</reference>
<feature type="compositionally biased region" description="Acidic residues" evidence="7">
    <location>
        <begin position="32"/>
        <end position="62"/>
    </location>
</feature>
<dbReference type="InterPro" id="IPR015943">
    <property type="entry name" value="WD40/YVTN_repeat-like_dom_sf"/>
</dbReference>
<evidence type="ECO:0000256" key="5">
    <source>
        <dbReference type="ARBA" id="ARBA00040876"/>
    </source>
</evidence>
<proteinExistence type="predicted"/>
<gene>
    <name evidence="9" type="ORF">CPELLU_LOCUS11357</name>
</gene>
<comment type="caution">
    <text evidence="9">The sequence shown here is derived from an EMBL/GenBank/DDBJ whole genome shotgun (WGS) entry which is preliminary data.</text>
</comment>
<evidence type="ECO:0000256" key="3">
    <source>
        <dbReference type="ARBA" id="ARBA00022737"/>
    </source>
</evidence>
<dbReference type="PROSITE" id="PS00678">
    <property type="entry name" value="WD_REPEATS_1"/>
    <property type="match status" value="1"/>
</dbReference>
<sequence length="502" mass="55989">MSKRSTEELEQSETLGDPKAPFGKHNRNGESLEVEESFGEFEDPWEDEFETESEIEDTETVSDGENGNNIAMEIEESEDHVYLPGQKLEEGEALEADQSVYEMLHSLNVKWPCLSFDILHDSLGEERKMVGYPATAYIVAGTQADKPNKNELMVMKMSQLHKTQNDGGNYDTIYNGTSSQSPIFYGFIFTDNSENDSDSDDGMLDENPILEIKSLKHYGGANRVRMMPQKDCYIAATWAETGKVLIWDLAQVINSLDTPGRQVPQKAQKPLYTVESHSTEGFAMDWSGTVAGRLITGDMHTNIYLTTKAQSTFTADRIPFTGHTSSVEDLQWSPVEKSVFASASADQTICIWDIRSKKKAALSVKAHEADVNVDYLLASGSDDGVISIWDLRTFLNTKPTPVATFKWHSAPITSIEWNPIEESVFAASGSDDQISLWDLSVEHDPEEISHKILRKGDIEVPSQLLFIHQGQNDIKEIHWHPQIPGCMISTAASGFNVFKTVS</sequence>
<dbReference type="OrthoDB" id="2161379at2759"/>
<evidence type="ECO:0000259" key="8">
    <source>
        <dbReference type="Pfam" id="PF12265"/>
    </source>
</evidence>
<dbReference type="InterPro" id="IPR020472">
    <property type="entry name" value="WD40_PAC1"/>
</dbReference>
<feature type="region of interest" description="Disordered" evidence="7">
    <location>
        <begin position="1"/>
        <end position="66"/>
    </location>
</feature>
<evidence type="ECO:0000256" key="6">
    <source>
        <dbReference type="PROSITE-ProRule" id="PRU00221"/>
    </source>
</evidence>
<evidence type="ECO:0000256" key="1">
    <source>
        <dbReference type="ARBA" id="ARBA00004123"/>
    </source>
</evidence>
<dbReference type="SUPFAM" id="SSF50978">
    <property type="entry name" value="WD40 repeat-like"/>
    <property type="match status" value="1"/>
</dbReference>
<accession>A0A9N9ESM1</accession>
<keyword evidence="10" id="KW-1185">Reference proteome</keyword>
<dbReference type="InterPro" id="IPR022052">
    <property type="entry name" value="Histone-bd_RBBP4-like_N"/>
</dbReference>
<dbReference type="PROSITE" id="PS50294">
    <property type="entry name" value="WD_REPEATS_REGION"/>
    <property type="match status" value="2"/>
</dbReference>
<name>A0A9N9ESM1_9GLOM</name>
<dbReference type="PANTHER" id="PTHR45903">
    <property type="entry name" value="GLUTAMATE-RICH WD REPEAT-CONTAINING PROTEIN 1"/>
    <property type="match status" value="1"/>
</dbReference>
<evidence type="ECO:0000256" key="7">
    <source>
        <dbReference type="SAM" id="MobiDB-lite"/>
    </source>
</evidence>
<keyword evidence="3" id="KW-0677">Repeat</keyword>
<feature type="domain" description="Histone-binding protein RBBP4-like N-terminal" evidence="8">
    <location>
        <begin position="92"/>
        <end position="161"/>
    </location>
</feature>
<dbReference type="InterPro" id="IPR036322">
    <property type="entry name" value="WD40_repeat_dom_sf"/>
</dbReference>
<evidence type="ECO:0000313" key="10">
    <source>
        <dbReference type="Proteomes" id="UP000789759"/>
    </source>
</evidence>
<dbReference type="InterPro" id="IPR019775">
    <property type="entry name" value="WD40_repeat_CS"/>
</dbReference>
<dbReference type="GO" id="GO:0042254">
    <property type="term" value="P:ribosome biogenesis"/>
    <property type="evidence" value="ECO:0007669"/>
    <property type="project" value="TreeGrafter"/>
</dbReference>
<keyword evidence="2 6" id="KW-0853">WD repeat</keyword>
<evidence type="ECO:0000313" key="9">
    <source>
        <dbReference type="EMBL" id="CAG8692132.1"/>
    </source>
</evidence>